<sequence length="54" mass="6368">MMVLLMEILYSRLKDFDQEDRLLGMLPHNNQFISNDLDIKRQLSISTNIVKGFI</sequence>
<protein>
    <submittedName>
        <fullName evidence="1">Uncharacterized protein</fullName>
    </submittedName>
</protein>
<gene>
    <name evidence="1" type="ORF">NCTC12195_02271</name>
</gene>
<name>A0A380FF21_STAGA</name>
<proteinExistence type="predicted"/>
<dbReference type="Proteomes" id="UP000255277">
    <property type="component" value="Unassembled WGS sequence"/>
</dbReference>
<dbReference type="AlphaFoldDB" id="A0A380FF21"/>
<accession>A0A380FF21</accession>
<reference evidence="1 2" key="1">
    <citation type="submission" date="2018-06" db="EMBL/GenBank/DDBJ databases">
        <authorList>
            <consortium name="Pathogen Informatics"/>
            <person name="Doyle S."/>
        </authorList>
    </citation>
    <scope>NUCLEOTIDE SEQUENCE [LARGE SCALE GENOMIC DNA]</scope>
    <source>
        <strain evidence="1 2">NCTC12195</strain>
    </source>
</reference>
<evidence type="ECO:0000313" key="2">
    <source>
        <dbReference type="Proteomes" id="UP000255277"/>
    </source>
</evidence>
<organism evidence="1 2">
    <name type="scientific">Staphylococcus gallinarum</name>
    <dbReference type="NCBI Taxonomy" id="1293"/>
    <lineage>
        <taxon>Bacteria</taxon>
        <taxon>Bacillati</taxon>
        <taxon>Bacillota</taxon>
        <taxon>Bacilli</taxon>
        <taxon>Bacillales</taxon>
        <taxon>Staphylococcaceae</taxon>
        <taxon>Staphylococcus</taxon>
    </lineage>
</organism>
<dbReference type="EMBL" id="UHDK01000001">
    <property type="protein sequence ID" value="SUM32822.1"/>
    <property type="molecule type" value="Genomic_DNA"/>
</dbReference>
<evidence type="ECO:0000313" key="1">
    <source>
        <dbReference type="EMBL" id="SUM32822.1"/>
    </source>
</evidence>